<feature type="signal peptide" evidence="2">
    <location>
        <begin position="1"/>
        <end position="21"/>
    </location>
</feature>
<dbReference type="Gramene" id="ONIVA02G30090.1">
    <property type="protein sequence ID" value="ONIVA02G30090.1"/>
    <property type="gene ID" value="ONIVA02G30090"/>
</dbReference>
<feature type="region of interest" description="Disordered" evidence="1">
    <location>
        <begin position="26"/>
        <end position="99"/>
    </location>
</feature>
<reference evidence="3" key="1">
    <citation type="submission" date="2015-04" db="UniProtKB">
        <authorList>
            <consortium name="EnsemblPlants"/>
        </authorList>
    </citation>
    <scope>IDENTIFICATION</scope>
    <source>
        <strain evidence="3">SL10</strain>
    </source>
</reference>
<feature type="chain" id="PRO_5002360165" evidence="2">
    <location>
        <begin position="22"/>
        <end position="232"/>
    </location>
</feature>
<reference evidence="3" key="2">
    <citation type="submission" date="2018-04" db="EMBL/GenBank/DDBJ databases">
        <title>OnivRS2 (Oryza nivara Reference Sequence Version 2).</title>
        <authorList>
            <person name="Zhang J."/>
            <person name="Kudrna D."/>
            <person name="Lee S."/>
            <person name="Talag J."/>
            <person name="Rajasekar S."/>
            <person name="Welchert J."/>
            <person name="Hsing Y.-I."/>
            <person name="Wing R.A."/>
        </authorList>
    </citation>
    <scope>NUCLEOTIDE SEQUENCE [LARGE SCALE GENOMIC DNA]</scope>
    <source>
        <strain evidence="3">SL10</strain>
    </source>
</reference>
<feature type="compositionally biased region" description="Low complexity" evidence="1">
    <location>
        <begin position="58"/>
        <end position="68"/>
    </location>
</feature>
<feature type="region of interest" description="Disordered" evidence="1">
    <location>
        <begin position="114"/>
        <end position="183"/>
    </location>
</feature>
<dbReference type="Proteomes" id="UP000006591">
    <property type="component" value="Chromosome 2"/>
</dbReference>
<dbReference type="AlphaFoldDB" id="A0A0E0GB28"/>
<evidence type="ECO:0000313" key="3">
    <source>
        <dbReference type="EnsemblPlants" id="ONIVA02G30090.1"/>
    </source>
</evidence>
<evidence type="ECO:0000256" key="2">
    <source>
        <dbReference type="SAM" id="SignalP"/>
    </source>
</evidence>
<evidence type="ECO:0000256" key="1">
    <source>
        <dbReference type="SAM" id="MobiDB-lite"/>
    </source>
</evidence>
<evidence type="ECO:0000313" key="4">
    <source>
        <dbReference type="Proteomes" id="UP000006591"/>
    </source>
</evidence>
<accession>A0A0E0GB28</accession>
<dbReference type="EnsemblPlants" id="ONIVA02G30090.1">
    <property type="protein sequence ID" value="ONIVA02G30090.1"/>
    <property type="gene ID" value="ONIVA02G30090"/>
</dbReference>
<feature type="compositionally biased region" description="Polar residues" evidence="1">
    <location>
        <begin position="118"/>
        <end position="141"/>
    </location>
</feature>
<proteinExistence type="predicted"/>
<feature type="compositionally biased region" description="Basic residues" evidence="1">
    <location>
        <begin position="164"/>
        <end position="179"/>
    </location>
</feature>
<protein>
    <submittedName>
        <fullName evidence="3">Uncharacterized protein</fullName>
    </submittedName>
</protein>
<dbReference type="OMA" id="KKERGCE"/>
<feature type="compositionally biased region" description="Low complexity" evidence="1">
    <location>
        <begin position="26"/>
        <end position="40"/>
    </location>
</feature>
<keyword evidence="4" id="KW-1185">Reference proteome</keyword>
<keyword evidence="2" id="KW-0732">Signal</keyword>
<organism evidence="3">
    <name type="scientific">Oryza nivara</name>
    <name type="common">Indian wild rice</name>
    <name type="synonym">Oryza sativa f. spontanea</name>
    <dbReference type="NCBI Taxonomy" id="4536"/>
    <lineage>
        <taxon>Eukaryota</taxon>
        <taxon>Viridiplantae</taxon>
        <taxon>Streptophyta</taxon>
        <taxon>Embryophyta</taxon>
        <taxon>Tracheophyta</taxon>
        <taxon>Spermatophyta</taxon>
        <taxon>Magnoliopsida</taxon>
        <taxon>Liliopsida</taxon>
        <taxon>Poales</taxon>
        <taxon>Poaceae</taxon>
        <taxon>BOP clade</taxon>
        <taxon>Oryzoideae</taxon>
        <taxon>Oryzeae</taxon>
        <taxon>Oryzinae</taxon>
        <taxon>Oryza</taxon>
    </lineage>
</organism>
<sequence length="232" mass="25054">MALALFMPSKLSLTLTMVVVAVVAPPLPSSSSSPSPTAASPQPPLRLRQHSPSPPLPSSRSRCSSSPPAYAERSKPAGDVTSGGGTLLPRHAQPGEPVREAVTVEMAPETVVQAALSRKQSANSSPHSGSAQESVSPSILSKASPGREGEGRKEERGRCLQRERGKRRVAVRIKRKKKERGCEKLEVGEKEKKGKENVKNLKWVGGKGGRYFYVRSTNKSPHVKNDFPVRFF</sequence>
<feature type="compositionally biased region" description="Basic and acidic residues" evidence="1">
    <location>
        <begin position="145"/>
        <end position="163"/>
    </location>
</feature>
<name>A0A0E0GB28_ORYNI</name>
<dbReference type="HOGENOM" id="CLU_090814_0_0_1"/>